<comment type="similarity">
    <text evidence="1">Belongs to the UPF0587 family.</text>
</comment>
<organism evidence="5 6">
    <name type="scientific">Discostella pseudostelligera</name>
    <dbReference type="NCBI Taxonomy" id="259834"/>
    <lineage>
        <taxon>Eukaryota</taxon>
        <taxon>Sar</taxon>
        <taxon>Stramenopiles</taxon>
        <taxon>Ochrophyta</taxon>
        <taxon>Bacillariophyta</taxon>
        <taxon>Coscinodiscophyceae</taxon>
        <taxon>Thalassiosirophycidae</taxon>
        <taxon>Stephanodiscales</taxon>
        <taxon>Stephanodiscaceae</taxon>
        <taxon>Discostella</taxon>
    </lineage>
</organism>
<evidence type="ECO:0000313" key="6">
    <source>
        <dbReference type="Proteomes" id="UP001530293"/>
    </source>
</evidence>
<comment type="caution">
    <text evidence="5">The sequence shown here is derived from an EMBL/GenBank/DDBJ whole genome shotgun (WGS) entry which is preliminary data.</text>
</comment>
<feature type="compositionally biased region" description="Basic residues" evidence="4">
    <location>
        <begin position="90"/>
        <end position="100"/>
    </location>
</feature>
<keyword evidence="6" id="KW-1185">Reference proteome</keyword>
<evidence type="ECO:0000313" key="5">
    <source>
        <dbReference type="EMBL" id="KAL3768750.1"/>
    </source>
</evidence>
<sequence length="187" mass="20894">MVLFVLCIKAELDGIESLSLIKNTNLCFSLRNPLSDYEVREKVVFNPSELLEQDESDREPPHHFALRWEGSKKYSTLTVLDDDGAKSALKKISKKGKKGGKGGDDEHLPRDVTPADNDNFVPVLVMECRGLEPYAFHPMGNEFKIISDGGTVFDKDVDLSEGDWGDYDEEHDASVSANEFQSKIISI</sequence>
<evidence type="ECO:0000256" key="2">
    <source>
        <dbReference type="ARBA" id="ARBA00022723"/>
    </source>
</evidence>
<evidence type="ECO:0000256" key="3">
    <source>
        <dbReference type="ARBA" id="ARBA00022833"/>
    </source>
</evidence>
<dbReference type="PANTHER" id="PTHR12857:SF0">
    <property type="entry name" value="CXXC MOTIF CONTAINING ZINC BINDING PROTEIN"/>
    <property type="match status" value="1"/>
</dbReference>
<accession>A0ABD3N7U6</accession>
<dbReference type="Proteomes" id="UP001530293">
    <property type="component" value="Unassembled WGS sequence"/>
</dbReference>
<dbReference type="InterPro" id="IPR008584">
    <property type="entry name" value="CXXC_Zn-binding_euk"/>
</dbReference>
<reference evidence="5 6" key="1">
    <citation type="submission" date="2024-10" db="EMBL/GenBank/DDBJ databases">
        <title>Updated reference genomes for cyclostephanoid diatoms.</title>
        <authorList>
            <person name="Roberts W.R."/>
            <person name="Alverson A.J."/>
        </authorList>
    </citation>
    <scope>NUCLEOTIDE SEQUENCE [LARGE SCALE GENOMIC DNA]</scope>
    <source>
        <strain evidence="5 6">AJA232-27</strain>
    </source>
</reference>
<evidence type="ECO:0000256" key="1">
    <source>
        <dbReference type="ARBA" id="ARBA00007818"/>
    </source>
</evidence>
<feature type="region of interest" description="Disordered" evidence="4">
    <location>
        <begin position="90"/>
        <end position="114"/>
    </location>
</feature>
<dbReference type="PANTHER" id="PTHR12857">
    <property type="entry name" value="CXXC MOTIF CONTAINING ZINC BINDING PROTEIN"/>
    <property type="match status" value="1"/>
</dbReference>
<gene>
    <name evidence="5" type="ORF">ACHAWU_006851</name>
</gene>
<evidence type="ECO:0000256" key="4">
    <source>
        <dbReference type="SAM" id="MobiDB-lite"/>
    </source>
</evidence>
<protein>
    <submittedName>
        <fullName evidence="5">Uncharacterized protein</fullName>
    </submittedName>
</protein>
<dbReference type="GO" id="GO:0046872">
    <property type="term" value="F:metal ion binding"/>
    <property type="evidence" value="ECO:0007669"/>
    <property type="project" value="UniProtKB-KW"/>
</dbReference>
<feature type="compositionally biased region" description="Basic and acidic residues" evidence="4">
    <location>
        <begin position="101"/>
        <end position="110"/>
    </location>
</feature>
<proteinExistence type="inferred from homology"/>
<dbReference type="SUPFAM" id="SSF141678">
    <property type="entry name" value="MAL13P1.257-like"/>
    <property type="match status" value="1"/>
</dbReference>
<dbReference type="EMBL" id="JALLBG020000062">
    <property type="protein sequence ID" value="KAL3768750.1"/>
    <property type="molecule type" value="Genomic_DNA"/>
</dbReference>
<keyword evidence="2" id="KW-0479">Metal-binding</keyword>
<name>A0ABD3N7U6_9STRA</name>
<dbReference type="AlphaFoldDB" id="A0ABD3N7U6"/>
<dbReference type="Pfam" id="PF05907">
    <property type="entry name" value="CXXC_Zn-b_euk"/>
    <property type="match status" value="1"/>
</dbReference>
<keyword evidence="3" id="KW-0862">Zinc</keyword>